<protein>
    <submittedName>
        <fullName evidence="3">Uncharacterized protein</fullName>
    </submittedName>
</protein>
<accession>A0AAE0FRE9</accession>
<evidence type="ECO:0000313" key="4">
    <source>
        <dbReference type="Proteomes" id="UP001190700"/>
    </source>
</evidence>
<evidence type="ECO:0000256" key="1">
    <source>
        <dbReference type="SAM" id="MobiDB-lite"/>
    </source>
</evidence>
<feature type="chain" id="PRO_5042073912" evidence="2">
    <location>
        <begin position="23"/>
        <end position="366"/>
    </location>
</feature>
<keyword evidence="2" id="KW-0732">Signal</keyword>
<dbReference type="AlphaFoldDB" id="A0AAE0FRE9"/>
<dbReference type="Proteomes" id="UP001190700">
    <property type="component" value="Unassembled WGS sequence"/>
</dbReference>
<feature type="compositionally biased region" description="Basic and acidic residues" evidence="1">
    <location>
        <begin position="125"/>
        <end position="140"/>
    </location>
</feature>
<feature type="signal peptide" evidence="2">
    <location>
        <begin position="1"/>
        <end position="22"/>
    </location>
</feature>
<gene>
    <name evidence="3" type="ORF">CYMTET_26605</name>
</gene>
<feature type="region of interest" description="Disordered" evidence="1">
    <location>
        <begin position="78"/>
        <end position="213"/>
    </location>
</feature>
<reference evidence="3 4" key="1">
    <citation type="journal article" date="2015" name="Genome Biol. Evol.">
        <title>Comparative Genomics of a Bacterivorous Green Alga Reveals Evolutionary Causalities and Consequences of Phago-Mixotrophic Mode of Nutrition.</title>
        <authorList>
            <person name="Burns J.A."/>
            <person name="Paasch A."/>
            <person name="Narechania A."/>
            <person name="Kim E."/>
        </authorList>
    </citation>
    <scope>NUCLEOTIDE SEQUENCE [LARGE SCALE GENOMIC DNA]</scope>
    <source>
        <strain evidence="3 4">PLY_AMNH</strain>
    </source>
</reference>
<evidence type="ECO:0000313" key="3">
    <source>
        <dbReference type="EMBL" id="KAK3264671.1"/>
    </source>
</evidence>
<dbReference type="EMBL" id="LGRX02014411">
    <property type="protein sequence ID" value="KAK3264671.1"/>
    <property type="molecule type" value="Genomic_DNA"/>
</dbReference>
<evidence type="ECO:0000256" key="2">
    <source>
        <dbReference type="SAM" id="SignalP"/>
    </source>
</evidence>
<sequence length="366" mass="38782">MTYLRYLWLFHLLLWNHFGAEGGSQRSLFGSGEPPYQRLDAAGRAAANGISRRPARSVEGADIPEILARRQRSRLDGVIKGGATPPLPFSSTSSLTSPNARQLEGAESDAVVANGGGGDAVETVEGGRDAIEDNPGRGDAEDGGPGDTSEVDGVENDAVEVDGGEGEVAEMNKGEVSSARDNARGNGGIGDAKEVDNKENSTNDTPPTGVPPDQQYTPMETLGQVALYNVSLAHTPGVLGVFIHIQKTAGSAFLHNARFISQKSPQPIDWFPRGAFSYKALGCHAGHSMHCNFAEVDSCIAAGRAHIFPRQRPTTRPVQFVSKHVQYLTVLRHPVEVWPALPSPYPALCAPALRSGWAAGTGAKQS</sequence>
<proteinExistence type="predicted"/>
<organism evidence="3 4">
    <name type="scientific">Cymbomonas tetramitiformis</name>
    <dbReference type="NCBI Taxonomy" id="36881"/>
    <lineage>
        <taxon>Eukaryota</taxon>
        <taxon>Viridiplantae</taxon>
        <taxon>Chlorophyta</taxon>
        <taxon>Pyramimonadophyceae</taxon>
        <taxon>Pyramimonadales</taxon>
        <taxon>Pyramimonadaceae</taxon>
        <taxon>Cymbomonas</taxon>
    </lineage>
</organism>
<name>A0AAE0FRE9_9CHLO</name>
<keyword evidence="4" id="KW-1185">Reference proteome</keyword>
<feature type="compositionally biased region" description="Low complexity" evidence="1">
    <location>
        <begin position="89"/>
        <end position="98"/>
    </location>
</feature>
<feature type="compositionally biased region" description="Acidic residues" evidence="1">
    <location>
        <begin position="141"/>
        <end position="168"/>
    </location>
</feature>
<feature type="compositionally biased region" description="Basic and acidic residues" evidence="1">
    <location>
        <begin position="191"/>
        <end position="201"/>
    </location>
</feature>
<comment type="caution">
    <text evidence="3">The sequence shown here is derived from an EMBL/GenBank/DDBJ whole genome shotgun (WGS) entry which is preliminary data.</text>
</comment>